<dbReference type="Pfam" id="PF00076">
    <property type="entry name" value="RRM_1"/>
    <property type="match status" value="3"/>
</dbReference>
<keyword evidence="6" id="KW-1185">Reference proteome</keyword>
<dbReference type="SMART" id="SM00360">
    <property type="entry name" value="RRM"/>
    <property type="match status" value="3"/>
</dbReference>
<feature type="domain" description="RRM" evidence="4">
    <location>
        <begin position="209"/>
        <end position="286"/>
    </location>
</feature>
<dbReference type="PROSITE" id="PS50102">
    <property type="entry name" value="RRM"/>
    <property type="match status" value="3"/>
</dbReference>
<dbReference type="Proteomes" id="UP001515480">
    <property type="component" value="Unassembled WGS sequence"/>
</dbReference>
<dbReference type="InterPro" id="IPR050502">
    <property type="entry name" value="Euk_RNA-bind_prot"/>
</dbReference>
<dbReference type="EMBL" id="JBGBPQ010000008">
    <property type="protein sequence ID" value="KAL1520805.1"/>
    <property type="molecule type" value="Genomic_DNA"/>
</dbReference>
<dbReference type="InterPro" id="IPR012677">
    <property type="entry name" value="Nucleotide-bd_a/b_plait_sf"/>
</dbReference>
<evidence type="ECO:0000256" key="1">
    <source>
        <dbReference type="ARBA" id="ARBA00022884"/>
    </source>
</evidence>
<organism evidence="5 6">
    <name type="scientific">Prymnesium parvum</name>
    <name type="common">Toxic golden alga</name>
    <dbReference type="NCBI Taxonomy" id="97485"/>
    <lineage>
        <taxon>Eukaryota</taxon>
        <taxon>Haptista</taxon>
        <taxon>Haptophyta</taxon>
        <taxon>Prymnesiophyceae</taxon>
        <taxon>Prymnesiales</taxon>
        <taxon>Prymnesiaceae</taxon>
        <taxon>Prymnesium</taxon>
    </lineage>
</organism>
<dbReference type="GO" id="GO:0003729">
    <property type="term" value="F:mRNA binding"/>
    <property type="evidence" value="ECO:0007669"/>
    <property type="project" value="TreeGrafter"/>
</dbReference>
<protein>
    <recommendedName>
        <fullName evidence="4">RRM domain-containing protein</fullName>
    </recommendedName>
</protein>
<feature type="region of interest" description="Disordered" evidence="3">
    <location>
        <begin position="600"/>
        <end position="702"/>
    </location>
</feature>
<dbReference type="PANTHER" id="PTHR48025:SF1">
    <property type="entry name" value="RRM DOMAIN-CONTAINING PROTEIN"/>
    <property type="match status" value="1"/>
</dbReference>
<keyword evidence="1 2" id="KW-0694">RNA-binding</keyword>
<feature type="compositionally biased region" description="Low complexity" evidence="3">
    <location>
        <begin position="183"/>
        <end position="204"/>
    </location>
</feature>
<dbReference type="InterPro" id="IPR000504">
    <property type="entry name" value="RRM_dom"/>
</dbReference>
<dbReference type="InterPro" id="IPR035979">
    <property type="entry name" value="RBD_domain_sf"/>
</dbReference>
<feature type="compositionally biased region" description="Basic and acidic residues" evidence="3">
    <location>
        <begin position="612"/>
        <end position="639"/>
    </location>
</feature>
<proteinExistence type="predicted"/>
<evidence type="ECO:0000256" key="3">
    <source>
        <dbReference type="SAM" id="MobiDB-lite"/>
    </source>
</evidence>
<evidence type="ECO:0000256" key="2">
    <source>
        <dbReference type="PROSITE-ProRule" id="PRU00176"/>
    </source>
</evidence>
<dbReference type="Gene3D" id="3.30.70.330">
    <property type="match status" value="3"/>
</dbReference>
<accession>A0AB34JGQ4</accession>
<feature type="region of interest" description="Disordered" evidence="3">
    <location>
        <begin position="183"/>
        <end position="208"/>
    </location>
</feature>
<feature type="compositionally biased region" description="Polar residues" evidence="3">
    <location>
        <begin position="644"/>
        <end position="653"/>
    </location>
</feature>
<dbReference type="SUPFAM" id="SSF54928">
    <property type="entry name" value="RNA-binding domain, RBD"/>
    <property type="match status" value="2"/>
</dbReference>
<feature type="domain" description="RRM" evidence="4">
    <location>
        <begin position="306"/>
        <end position="383"/>
    </location>
</feature>
<comment type="caution">
    <text evidence="5">The sequence shown here is derived from an EMBL/GenBank/DDBJ whole genome shotgun (WGS) entry which is preliminary data.</text>
</comment>
<reference evidence="5 6" key="1">
    <citation type="journal article" date="2024" name="Science">
        <title>Giant polyketide synthase enzymes in the biosynthesis of giant marine polyether toxins.</title>
        <authorList>
            <person name="Fallon T.R."/>
            <person name="Shende V.V."/>
            <person name="Wierzbicki I.H."/>
            <person name="Pendleton A.L."/>
            <person name="Watervoot N.F."/>
            <person name="Auber R.P."/>
            <person name="Gonzalez D.J."/>
            <person name="Wisecaver J.H."/>
            <person name="Moore B.S."/>
        </authorList>
    </citation>
    <scope>NUCLEOTIDE SEQUENCE [LARGE SCALE GENOMIC DNA]</scope>
    <source>
        <strain evidence="5 6">12B1</strain>
    </source>
</reference>
<dbReference type="CDD" id="cd00590">
    <property type="entry name" value="RRM_SF"/>
    <property type="match status" value="2"/>
</dbReference>
<dbReference type="AlphaFoldDB" id="A0AB34JGQ4"/>
<evidence type="ECO:0000259" key="4">
    <source>
        <dbReference type="PROSITE" id="PS50102"/>
    </source>
</evidence>
<sequence>MALHAKAVPAEGRRNEGPVESPGYCVAFSEGEGTIELDQGGTLLVQQPQLWQWAVAASLQPKRLSGDAVTLAPGDRCVAALDPKDGTLQAVQKIVRFRGRIATRPSSSVGQIEPEEEVRHIAGAKVFLRLSEIAGALQLPAVGERVEFQLALNPERADRLWASEVSLVDESTIALTPVGLSTASAAADPRGGASPRGGAPSDGGSAEGTRVYVRNLHPSTEWASLRQLLSAAGDVPMGQLQLDSAGRSRGAAIVQFASAAAAQHAVHKLHLAELDGQRLHLTLMAAGGASAHPSTPPPRQGFLPGRRVYVGRLPADATWRDVQELLQPFGEIVQLQLPRDLGGRPRGFGVVEFATAEAVAAAVRKLEHVELRGHPLVVRDDTQAIGLHAKPTSKVYVGNLSPAVSSHGLKDLMLTGDTSAVATIAQDKVGKPMGFGLVEFRTPAAADKAIRLLHNAPLEGRPIFMRPDVDLSASDEAEIGLKREKLACNLQQMQQLTAWLEAAPPLVEWGWSNGTPSCWALPSEAIAHDRRSLAYAQLCARMVALIPTRMDASLVPTAYERTFGTRLDVKAYGYGSLRELLSDLGLVLDAQGSRLFVGPAVAGSPQRADSYSSDKHSRDGARDRDRKDAAQRERARRGAGETGKNLSPQQQWRFTPPPPPPPPRIMKPASNEMPVVEVEEDGGQRKRGRTEMADVCSTTIQE</sequence>
<feature type="compositionally biased region" description="Pro residues" evidence="3">
    <location>
        <begin position="655"/>
        <end position="665"/>
    </location>
</feature>
<gene>
    <name evidence="5" type="ORF">AB1Y20_022367</name>
</gene>
<feature type="domain" description="RRM" evidence="4">
    <location>
        <begin position="393"/>
        <end position="470"/>
    </location>
</feature>
<evidence type="ECO:0000313" key="5">
    <source>
        <dbReference type="EMBL" id="KAL1520805.1"/>
    </source>
</evidence>
<name>A0AB34JGQ4_PRYPA</name>
<evidence type="ECO:0000313" key="6">
    <source>
        <dbReference type="Proteomes" id="UP001515480"/>
    </source>
</evidence>
<dbReference type="PANTHER" id="PTHR48025">
    <property type="entry name" value="OS02G0815200 PROTEIN"/>
    <property type="match status" value="1"/>
</dbReference>